<evidence type="ECO:0000313" key="8">
    <source>
        <dbReference type="Proteomes" id="UP000281192"/>
    </source>
</evidence>
<dbReference type="PANTHER" id="PTHR43345:SF2">
    <property type="entry name" value="3-ISOPROPYLMALATE DEHYDRATASE SMALL SUBUNIT 1"/>
    <property type="match status" value="1"/>
</dbReference>
<evidence type="ECO:0000313" key="6">
    <source>
        <dbReference type="EMBL" id="PLR06586.1"/>
    </source>
</evidence>
<dbReference type="Proteomes" id="UP000281192">
    <property type="component" value="Chromosome"/>
</dbReference>
<comment type="subunit">
    <text evidence="3">Heterodimer of LeuC and LeuD.</text>
</comment>
<keyword evidence="3" id="KW-0028">Amino-acid biosynthesis</keyword>
<dbReference type="Pfam" id="PF00694">
    <property type="entry name" value="Aconitase_C"/>
    <property type="match status" value="1"/>
</dbReference>
<dbReference type="EC" id="4.2.1.33" evidence="3"/>
<accession>A0A2N5CLG9</accession>
<dbReference type="InterPro" id="IPR015928">
    <property type="entry name" value="Aconitase/3IPM_dehydase_swvl"/>
</dbReference>
<proteinExistence type="inferred from homology"/>
<organism evidence="6 7">
    <name type="scientific">Caulobacter flavus</name>
    <dbReference type="NCBI Taxonomy" id="1679497"/>
    <lineage>
        <taxon>Bacteria</taxon>
        <taxon>Pseudomonadati</taxon>
        <taxon>Pseudomonadota</taxon>
        <taxon>Alphaproteobacteria</taxon>
        <taxon>Caulobacterales</taxon>
        <taxon>Caulobacteraceae</taxon>
        <taxon>Caulobacter</taxon>
    </lineage>
</organism>
<dbReference type="GO" id="GO:0009098">
    <property type="term" value="P:L-leucine biosynthetic process"/>
    <property type="evidence" value="ECO:0007669"/>
    <property type="project" value="UniProtKB-UniRule"/>
</dbReference>
<dbReference type="InterPro" id="IPR050075">
    <property type="entry name" value="LeuD"/>
</dbReference>
<comment type="catalytic activity">
    <reaction evidence="3">
        <text>(2R,3S)-3-isopropylmalate = (2S)-2-isopropylmalate</text>
        <dbReference type="Rhea" id="RHEA:32287"/>
        <dbReference type="ChEBI" id="CHEBI:1178"/>
        <dbReference type="ChEBI" id="CHEBI:35121"/>
        <dbReference type="EC" id="4.2.1.33"/>
    </reaction>
</comment>
<dbReference type="SUPFAM" id="SSF52016">
    <property type="entry name" value="LeuD/IlvD-like"/>
    <property type="match status" value="1"/>
</dbReference>
<evidence type="ECO:0000256" key="2">
    <source>
        <dbReference type="ARBA" id="ARBA00023239"/>
    </source>
</evidence>
<evidence type="ECO:0000256" key="3">
    <source>
        <dbReference type="HAMAP-Rule" id="MF_01032"/>
    </source>
</evidence>
<dbReference type="OrthoDB" id="9777465at2"/>
<dbReference type="PANTHER" id="PTHR43345">
    <property type="entry name" value="3-ISOPROPYLMALATE DEHYDRATASE SMALL SUBUNIT 2-RELATED-RELATED"/>
    <property type="match status" value="1"/>
</dbReference>
<feature type="domain" description="Aconitase A/isopropylmalate dehydratase small subunit swivel" evidence="4">
    <location>
        <begin position="51"/>
        <end position="100"/>
    </location>
</feature>
<keyword evidence="3" id="KW-0432">Leucine biosynthesis</keyword>
<dbReference type="EMBL" id="CP026100">
    <property type="protein sequence ID" value="AYV49664.1"/>
    <property type="molecule type" value="Genomic_DNA"/>
</dbReference>
<gene>
    <name evidence="3" type="primary">leuD</name>
    <name evidence="5" type="ORF">C1707_19845</name>
    <name evidence="6" type="ORF">CFHF_25215</name>
</gene>
<keyword evidence="3" id="KW-0100">Branched-chain amino acid biosynthesis</keyword>
<dbReference type="InterPro" id="IPR000573">
    <property type="entry name" value="AconitaseA/IPMdHydase_ssu_swvl"/>
</dbReference>
<dbReference type="Gene3D" id="3.20.19.10">
    <property type="entry name" value="Aconitase, domain 4"/>
    <property type="match status" value="1"/>
</dbReference>
<dbReference type="InterPro" id="IPR011827">
    <property type="entry name" value="LeuD_type2/HacB/DmdB"/>
</dbReference>
<name>A0A2N5CLG9_9CAUL</name>
<reference evidence="5 8" key="2">
    <citation type="submission" date="2018-01" db="EMBL/GenBank/DDBJ databases">
        <title>Complete genome sequence of Caulobacter flavus RHGG3.</title>
        <authorList>
            <person name="Yang E."/>
        </authorList>
    </citation>
    <scope>NUCLEOTIDE SEQUENCE [LARGE SCALE GENOMIC DNA]</scope>
    <source>
        <strain evidence="5 8">RHGG3</strain>
    </source>
</reference>
<evidence type="ECO:0000256" key="1">
    <source>
        <dbReference type="ARBA" id="ARBA00009869"/>
    </source>
</evidence>
<dbReference type="NCBIfam" id="TIGR02087">
    <property type="entry name" value="LEUD_arch"/>
    <property type="match status" value="1"/>
</dbReference>
<dbReference type="AlphaFoldDB" id="A0A2N5CLG9"/>
<comment type="pathway">
    <text evidence="3">Amino-acid biosynthesis; L-leucine biosynthesis; L-leucine from 3-methyl-2-oxobutanoate: step 2/4.</text>
</comment>
<dbReference type="GO" id="GO:0003861">
    <property type="term" value="F:3-isopropylmalate dehydratase activity"/>
    <property type="evidence" value="ECO:0007669"/>
    <property type="project" value="UniProtKB-UniRule"/>
</dbReference>
<keyword evidence="8" id="KW-1185">Reference proteome</keyword>
<keyword evidence="2 3" id="KW-0456">Lyase</keyword>
<evidence type="ECO:0000259" key="4">
    <source>
        <dbReference type="Pfam" id="PF00694"/>
    </source>
</evidence>
<comment type="function">
    <text evidence="3">Catalyzes the isomerization between 2-isopropylmalate and 3-isopropylmalate, via the formation of 2-isopropylmaleate.</text>
</comment>
<reference evidence="6 7" key="1">
    <citation type="submission" date="2017-12" db="EMBL/GenBank/DDBJ databases">
        <title>The genome sequence of Caulobacter flavus CGMCC1 15093.</title>
        <authorList>
            <person name="Gao J."/>
            <person name="Mao X."/>
            <person name="Sun J."/>
        </authorList>
    </citation>
    <scope>NUCLEOTIDE SEQUENCE [LARGE SCALE GENOMIC DNA]</scope>
    <source>
        <strain evidence="6 7">CGMCC1 15093</strain>
    </source>
</reference>
<protein>
    <recommendedName>
        <fullName evidence="3">3-isopropylmalate dehydratase small subunit</fullName>
        <ecNumber evidence="3">4.2.1.33</ecNumber>
    </recommendedName>
    <alternativeName>
        <fullName evidence="3">Alpha-IPM isomerase</fullName>
        <shortName evidence="3">IPMI</shortName>
    </alternativeName>
    <alternativeName>
        <fullName evidence="3">Isopropylmalate isomerase</fullName>
    </alternativeName>
</protein>
<dbReference type="Proteomes" id="UP000234483">
    <property type="component" value="Unassembled WGS sequence"/>
</dbReference>
<comment type="similarity">
    <text evidence="1 3">Belongs to the LeuD family. LeuD type 2 subfamily.</text>
</comment>
<evidence type="ECO:0000313" key="5">
    <source>
        <dbReference type="EMBL" id="AYV49664.1"/>
    </source>
</evidence>
<evidence type="ECO:0000313" key="7">
    <source>
        <dbReference type="Proteomes" id="UP000234483"/>
    </source>
</evidence>
<dbReference type="EMBL" id="PJRQ01000052">
    <property type="protein sequence ID" value="PLR06586.1"/>
    <property type="molecule type" value="Genomic_DNA"/>
</dbReference>
<dbReference type="KEGG" id="cfh:C1707_19845"/>
<sequence>MMPRAFVFGDAVDTDLLAPGNLMKLPPAELAQHCLRAIAPDFASTVQPGDVVFAGANFGLGSSREQAAVSLRLLGVSAVLATSFARIFYRNAINLGLPAFVFPQVGEVSDGDRISLDPVAGRLENITTGKVYALTPIPPHLMAMIEDGGLIPHLKRRLKGAAA</sequence>
<dbReference type="HAMAP" id="MF_01032">
    <property type="entry name" value="LeuD_type2"/>
    <property type="match status" value="1"/>
</dbReference>
<dbReference type="UniPathway" id="UPA00048">
    <property type="reaction ID" value="UER00071"/>
</dbReference>